<dbReference type="Proteomes" id="UP000807306">
    <property type="component" value="Unassembled WGS sequence"/>
</dbReference>
<dbReference type="InterPro" id="IPR046528">
    <property type="entry name" value="DUF6593"/>
</dbReference>
<reference evidence="2" key="1">
    <citation type="submission" date="2020-11" db="EMBL/GenBank/DDBJ databases">
        <authorList>
            <consortium name="DOE Joint Genome Institute"/>
            <person name="Ahrendt S."/>
            <person name="Riley R."/>
            <person name="Andreopoulos W."/>
            <person name="Labutti K."/>
            <person name="Pangilinan J."/>
            <person name="Ruiz-Duenas F.J."/>
            <person name="Barrasa J.M."/>
            <person name="Sanchez-Garcia M."/>
            <person name="Camarero S."/>
            <person name="Miyauchi S."/>
            <person name="Serrano A."/>
            <person name="Linde D."/>
            <person name="Babiker R."/>
            <person name="Drula E."/>
            <person name="Ayuso-Fernandez I."/>
            <person name="Pacheco R."/>
            <person name="Padilla G."/>
            <person name="Ferreira P."/>
            <person name="Barriuso J."/>
            <person name="Kellner H."/>
            <person name="Castanera R."/>
            <person name="Alfaro M."/>
            <person name="Ramirez L."/>
            <person name="Pisabarro A.G."/>
            <person name="Kuo A."/>
            <person name="Tritt A."/>
            <person name="Lipzen A."/>
            <person name="He G."/>
            <person name="Yan M."/>
            <person name="Ng V."/>
            <person name="Cullen D."/>
            <person name="Martin F."/>
            <person name="Rosso M.-N."/>
            <person name="Henrissat B."/>
            <person name="Hibbett D."/>
            <person name="Martinez A.T."/>
            <person name="Grigoriev I.V."/>
        </authorList>
    </citation>
    <scope>NUCLEOTIDE SEQUENCE</scope>
    <source>
        <strain evidence="2">CBS 506.95</strain>
    </source>
</reference>
<dbReference type="OrthoDB" id="3360976at2759"/>
<name>A0A9P6JTE6_9AGAR</name>
<evidence type="ECO:0000259" key="1">
    <source>
        <dbReference type="Pfam" id="PF20236"/>
    </source>
</evidence>
<dbReference type="EMBL" id="MU157832">
    <property type="protein sequence ID" value="KAF9532276.1"/>
    <property type="molecule type" value="Genomic_DNA"/>
</dbReference>
<proteinExistence type="predicted"/>
<dbReference type="AlphaFoldDB" id="A0A9P6JTE6"/>
<sequence>MYLYLTSRYPWNTKYCNEAGQAMYKVDSQNLTLGARTMTVSKITPPVQEENLDFNDEAVFRDQFTYLGEIEYRYHSFNPSRIKYNGQDQPVSTFFSKYTFYSRERTFTGADGREYSWKLNQRVCKLFIKGTETLVAAFHRKRFGFFVEPRPASLEIMPEGEHMIDLIVLTFIYVEKLRKDKE</sequence>
<keyword evidence="3" id="KW-1185">Reference proteome</keyword>
<organism evidence="2 3">
    <name type="scientific">Crepidotus variabilis</name>
    <dbReference type="NCBI Taxonomy" id="179855"/>
    <lineage>
        <taxon>Eukaryota</taxon>
        <taxon>Fungi</taxon>
        <taxon>Dikarya</taxon>
        <taxon>Basidiomycota</taxon>
        <taxon>Agaricomycotina</taxon>
        <taxon>Agaricomycetes</taxon>
        <taxon>Agaricomycetidae</taxon>
        <taxon>Agaricales</taxon>
        <taxon>Agaricineae</taxon>
        <taxon>Crepidotaceae</taxon>
        <taxon>Crepidotus</taxon>
    </lineage>
</organism>
<feature type="domain" description="DUF6593" evidence="1">
    <location>
        <begin position="10"/>
        <end position="180"/>
    </location>
</feature>
<comment type="caution">
    <text evidence="2">The sequence shown here is derived from an EMBL/GenBank/DDBJ whole genome shotgun (WGS) entry which is preliminary data.</text>
</comment>
<evidence type="ECO:0000313" key="2">
    <source>
        <dbReference type="EMBL" id="KAF9532276.1"/>
    </source>
</evidence>
<evidence type="ECO:0000313" key="3">
    <source>
        <dbReference type="Proteomes" id="UP000807306"/>
    </source>
</evidence>
<gene>
    <name evidence="2" type="ORF">CPB83DRAFT_807517</name>
</gene>
<dbReference type="Pfam" id="PF20236">
    <property type="entry name" value="DUF6593"/>
    <property type="match status" value="1"/>
</dbReference>
<accession>A0A9P6JTE6</accession>
<protein>
    <recommendedName>
        <fullName evidence="1">DUF6593 domain-containing protein</fullName>
    </recommendedName>
</protein>